<dbReference type="Pfam" id="PF00005">
    <property type="entry name" value="ABC_tran"/>
    <property type="match status" value="1"/>
</dbReference>
<dbReference type="PANTHER" id="PTHR42781:SF4">
    <property type="entry name" value="SPERMIDINE_PUTRESCINE IMPORT ATP-BINDING PROTEIN POTA"/>
    <property type="match status" value="1"/>
</dbReference>
<sequence>MAASHLSHQPYQSHYQHQSYLQDLDLPTPWLTITGLRKASGSRSHQITVLDGVDLAVYEHEVLTLLGPAGAGKSALLEVLAGGDKPDGGHIHLAGQEVPKGSRAIGLAGTGFAPRQSVRDVLAAAARIRGAGRREIEDEVGSVLKGIGHRGDPQARAAEIPAEQQLFVAIGRELLAGAQVILLDDPLAGIDHARRDHVQDEIRAIRQEFALSLVVATRNAQQALSLSDRIAVLLNGKIAQTGTPLEIYERPASAQVAATIGTVNLLEPAVSVQLLNQTATFSVRPEKIRVVGDDYPAEADEVLATGTVLRVVYLGATSRITVRLDAEGAQIQVLRLNSAAPEDLPVGAGQRVTVVWPRRHAMRFE</sequence>
<dbReference type="InterPro" id="IPR003439">
    <property type="entry name" value="ABC_transporter-like_ATP-bd"/>
</dbReference>
<dbReference type="PANTHER" id="PTHR42781">
    <property type="entry name" value="SPERMIDINE/PUTRESCINE IMPORT ATP-BINDING PROTEIN POTA"/>
    <property type="match status" value="1"/>
</dbReference>
<keyword evidence="1" id="KW-0813">Transport</keyword>
<evidence type="ECO:0000259" key="4">
    <source>
        <dbReference type="PROSITE" id="PS50893"/>
    </source>
</evidence>
<dbReference type="InterPro" id="IPR027417">
    <property type="entry name" value="P-loop_NTPase"/>
</dbReference>
<dbReference type="InterPro" id="IPR050093">
    <property type="entry name" value="ABC_SmlMolc_Importer"/>
</dbReference>
<dbReference type="InterPro" id="IPR013611">
    <property type="entry name" value="Transp-assoc_OB_typ2"/>
</dbReference>
<dbReference type="GO" id="GO:0016887">
    <property type="term" value="F:ATP hydrolysis activity"/>
    <property type="evidence" value="ECO:0007669"/>
    <property type="project" value="InterPro"/>
</dbReference>
<keyword evidence="3 5" id="KW-0067">ATP-binding</keyword>
<dbReference type="InterPro" id="IPR003593">
    <property type="entry name" value="AAA+_ATPase"/>
</dbReference>
<dbReference type="PROSITE" id="PS50893">
    <property type="entry name" value="ABC_TRANSPORTER_2"/>
    <property type="match status" value="1"/>
</dbReference>
<evidence type="ECO:0000256" key="3">
    <source>
        <dbReference type="ARBA" id="ARBA00022840"/>
    </source>
</evidence>
<dbReference type="AlphaFoldDB" id="A0A9X1N9D2"/>
<protein>
    <submittedName>
        <fullName evidence="5">ABC transporter ATP-binding protein</fullName>
    </submittedName>
</protein>
<dbReference type="GO" id="GO:0005524">
    <property type="term" value="F:ATP binding"/>
    <property type="evidence" value="ECO:0007669"/>
    <property type="project" value="UniProtKB-KW"/>
</dbReference>
<dbReference type="GO" id="GO:0022857">
    <property type="term" value="F:transmembrane transporter activity"/>
    <property type="evidence" value="ECO:0007669"/>
    <property type="project" value="InterPro"/>
</dbReference>
<gene>
    <name evidence="5" type="ORF">LR394_02110</name>
</gene>
<dbReference type="RefSeq" id="WP_231438596.1">
    <property type="nucleotide sequence ID" value="NZ_JAJOMB010000001.1"/>
</dbReference>
<dbReference type="EMBL" id="JAJOMB010000001">
    <property type="protein sequence ID" value="MCD5309674.1"/>
    <property type="molecule type" value="Genomic_DNA"/>
</dbReference>
<accession>A0A9X1N9D2</accession>
<keyword evidence="6" id="KW-1185">Reference proteome</keyword>
<dbReference type="Pfam" id="PF08402">
    <property type="entry name" value="TOBE_2"/>
    <property type="match status" value="1"/>
</dbReference>
<organism evidence="5 6">
    <name type="scientific">Kineosporia babensis</name>
    <dbReference type="NCBI Taxonomy" id="499548"/>
    <lineage>
        <taxon>Bacteria</taxon>
        <taxon>Bacillati</taxon>
        <taxon>Actinomycetota</taxon>
        <taxon>Actinomycetes</taxon>
        <taxon>Kineosporiales</taxon>
        <taxon>Kineosporiaceae</taxon>
        <taxon>Kineosporia</taxon>
    </lineage>
</organism>
<evidence type="ECO:0000313" key="5">
    <source>
        <dbReference type="EMBL" id="MCD5309674.1"/>
    </source>
</evidence>
<dbReference type="Gene3D" id="3.40.50.300">
    <property type="entry name" value="P-loop containing nucleotide triphosphate hydrolases"/>
    <property type="match status" value="1"/>
</dbReference>
<proteinExistence type="predicted"/>
<dbReference type="SUPFAM" id="SSF52540">
    <property type="entry name" value="P-loop containing nucleoside triphosphate hydrolases"/>
    <property type="match status" value="1"/>
</dbReference>
<evidence type="ECO:0000256" key="2">
    <source>
        <dbReference type="ARBA" id="ARBA00022741"/>
    </source>
</evidence>
<name>A0A9X1N9D2_9ACTN</name>
<dbReference type="InterPro" id="IPR008995">
    <property type="entry name" value="Mo/tungstate-bd_C_term_dom"/>
</dbReference>
<evidence type="ECO:0000313" key="6">
    <source>
        <dbReference type="Proteomes" id="UP001138997"/>
    </source>
</evidence>
<evidence type="ECO:0000256" key="1">
    <source>
        <dbReference type="ARBA" id="ARBA00022448"/>
    </source>
</evidence>
<keyword evidence="2" id="KW-0547">Nucleotide-binding</keyword>
<feature type="domain" description="ABC transporter" evidence="4">
    <location>
        <begin position="31"/>
        <end position="260"/>
    </location>
</feature>
<dbReference type="SMART" id="SM00382">
    <property type="entry name" value="AAA"/>
    <property type="match status" value="1"/>
</dbReference>
<dbReference type="SUPFAM" id="SSF50331">
    <property type="entry name" value="MOP-like"/>
    <property type="match status" value="1"/>
</dbReference>
<comment type="caution">
    <text evidence="5">The sequence shown here is derived from an EMBL/GenBank/DDBJ whole genome shotgun (WGS) entry which is preliminary data.</text>
</comment>
<dbReference type="GO" id="GO:0043190">
    <property type="term" value="C:ATP-binding cassette (ABC) transporter complex"/>
    <property type="evidence" value="ECO:0007669"/>
    <property type="project" value="InterPro"/>
</dbReference>
<dbReference type="Proteomes" id="UP001138997">
    <property type="component" value="Unassembled WGS sequence"/>
</dbReference>
<reference evidence="5" key="1">
    <citation type="submission" date="2021-11" db="EMBL/GenBank/DDBJ databases">
        <title>Streptomyces corallinus and Kineosporia corallina sp. nov., two new coral-derived marine actinobacteria.</title>
        <authorList>
            <person name="Buangrab K."/>
            <person name="Sutthacheep M."/>
            <person name="Yeemin T."/>
            <person name="Harunari E."/>
            <person name="Igarashi Y."/>
            <person name="Sripreechasak P."/>
            <person name="Kanchanasin P."/>
            <person name="Tanasupawat S."/>
            <person name="Phongsopitanun W."/>
        </authorList>
    </citation>
    <scope>NUCLEOTIDE SEQUENCE</scope>
    <source>
        <strain evidence="5">JCM 31032</strain>
    </source>
</reference>